<keyword evidence="2" id="KW-0472">Membrane</keyword>
<feature type="transmembrane region" description="Helical" evidence="2">
    <location>
        <begin position="81"/>
        <end position="98"/>
    </location>
</feature>
<feature type="compositionally biased region" description="Basic residues" evidence="1">
    <location>
        <begin position="33"/>
        <end position="42"/>
    </location>
</feature>
<feature type="region of interest" description="Disordered" evidence="1">
    <location>
        <begin position="31"/>
        <end position="50"/>
    </location>
</feature>
<keyword evidence="2" id="KW-0812">Transmembrane</keyword>
<evidence type="ECO:0000313" key="4">
    <source>
        <dbReference type="EMBL" id="GAA0612449.1"/>
    </source>
</evidence>
<gene>
    <name evidence="4" type="ORF">GCM10010394_47840</name>
</gene>
<dbReference type="InterPro" id="IPR025668">
    <property type="entry name" value="Tnp_DDE_dom"/>
</dbReference>
<evidence type="ECO:0000259" key="3">
    <source>
        <dbReference type="Pfam" id="PF13586"/>
    </source>
</evidence>
<evidence type="ECO:0000256" key="2">
    <source>
        <dbReference type="SAM" id="Phobius"/>
    </source>
</evidence>
<proteinExistence type="predicted"/>
<protein>
    <recommendedName>
        <fullName evidence="3">Transposase DDE domain-containing protein</fullName>
    </recommendedName>
</protein>
<keyword evidence="5" id="KW-1185">Reference proteome</keyword>
<feature type="domain" description="Transposase DDE" evidence="3">
    <location>
        <begin position="3"/>
        <end position="90"/>
    </location>
</feature>
<dbReference type="Pfam" id="PF13586">
    <property type="entry name" value="DDE_Tnp_1_2"/>
    <property type="match status" value="1"/>
</dbReference>
<sequence>MALADKAYSSRAIREHLRRRGIRAVIPAPADQRRHRLRRGSRGGRPPAFDRETYKQRNTVEWCISRLKQWRGIATRYEKTATIYLAGLYIAGIFLWAGS</sequence>
<evidence type="ECO:0000313" key="5">
    <source>
        <dbReference type="Proteomes" id="UP001500668"/>
    </source>
</evidence>
<dbReference type="EMBL" id="BAAACA010000034">
    <property type="protein sequence ID" value="GAA0612449.1"/>
    <property type="molecule type" value="Genomic_DNA"/>
</dbReference>
<name>A0ABP3RKP6_9ACTN</name>
<reference evidence="5" key="1">
    <citation type="journal article" date="2019" name="Int. J. Syst. Evol. Microbiol.">
        <title>The Global Catalogue of Microorganisms (GCM) 10K type strain sequencing project: providing services to taxonomists for standard genome sequencing and annotation.</title>
        <authorList>
            <consortium name="The Broad Institute Genomics Platform"/>
            <consortium name="The Broad Institute Genome Sequencing Center for Infectious Disease"/>
            <person name="Wu L."/>
            <person name="Ma J."/>
        </authorList>
    </citation>
    <scope>NUCLEOTIDE SEQUENCE [LARGE SCALE GENOMIC DNA]</scope>
    <source>
        <strain evidence="5">JCM 5067</strain>
    </source>
</reference>
<organism evidence="4 5">
    <name type="scientific">Streptomyces crystallinus</name>
    <dbReference type="NCBI Taxonomy" id="68191"/>
    <lineage>
        <taxon>Bacteria</taxon>
        <taxon>Bacillati</taxon>
        <taxon>Actinomycetota</taxon>
        <taxon>Actinomycetes</taxon>
        <taxon>Kitasatosporales</taxon>
        <taxon>Streptomycetaceae</taxon>
        <taxon>Streptomyces</taxon>
    </lineage>
</organism>
<dbReference type="PANTHER" id="PTHR30007:SF1">
    <property type="entry name" value="BLR1914 PROTEIN"/>
    <property type="match status" value="1"/>
</dbReference>
<dbReference type="PANTHER" id="PTHR30007">
    <property type="entry name" value="PHP DOMAIN PROTEIN"/>
    <property type="match status" value="1"/>
</dbReference>
<keyword evidence="2" id="KW-1133">Transmembrane helix</keyword>
<accession>A0ABP3RKP6</accession>
<dbReference type="Proteomes" id="UP001500668">
    <property type="component" value="Unassembled WGS sequence"/>
</dbReference>
<comment type="caution">
    <text evidence="4">The sequence shown here is derived from an EMBL/GenBank/DDBJ whole genome shotgun (WGS) entry which is preliminary data.</text>
</comment>
<evidence type="ECO:0000256" key="1">
    <source>
        <dbReference type="SAM" id="MobiDB-lite"/>
    </source>
</evidence>